<dbReference type="Pfam" id="PF02881">
    <property type="entry name" value="SRP54_N"/>
    <property type="match status" value="1"/>
</dbReference>
<dbReference type="AlphaFoldDB" id="A0A328AGA3"/>
<organism evidence="12 13">
    <name type="scientific">Phenylobacterium soli</name>
    <dbReference type="NCBI Taxonomy" id="2170551"/>
    <lineage>
        <taxon>Bacteria</taxon>
        <taxon>Pseudomonadati</taxon>
        <taxon>Pseudomonadota</taxon>
        <taxon>Alphaproteobacteria</taxon>
        <taxon>Caulobacterales</taxon>
        <taxon>Caulobacteraceae</taxon>
        <taxon>Phenylobacterium</taxon>
    </lineage>
</organism>
<evidence type="ECO:0000256" key="3">
    <source>
        <dbReference type="ARBA" id="ARBA00022490"/>
    </source>
</evidence>
<evidence type="ECO:0000313" key="13">
    <source>
        <dbReference type="Proteomes" id="UP000249254"/>
    </source>
</evidence>
<dbReference type="SMART" id="SM00963">
    <property type="entry name" value="SRP54_N"/>
    <property type="match status" value="1"/>
</dbReference>
<dbReference type="SMART" id="SM00962">
    <property type="entry name" value="SRP54"/>
    <property type="match status" value="1"/>
</dbReference>
<evidence type="ECO:0000256" key="8">
    <source>
        <dbReference type="ARBA" id="ARBA00023170"/>
    </source>
</evidence>
<gene>
    <name evidence="10" type="primary">ftsY</name>
    <name evidence="12" type="ORF">DJ017_03685</name>
</gene>
<dbReference type="EC" id="3.6.5.4" evidence="10"/>
<evidence type="ECO:0000256" key="5">
    <source>
        <dbReference type="ARBA" id="ARBA00022801"/>
    </source>
</evidence>
<dbReference type="InterPro" id="IPR036225">
    <property type="entry name" value="SRP/SRP_N"/>
</dbReference>
<feature type="domain" description="SRP54-type proteins GTP-binding" evidence="11">
    <location>
        <begin position="281"/>
        <end position="294"/>
    </location>
</feature>
<feature type="binding site" evidence="10">
    <location>
        <begin position="260"/>
        <end position="263"/>
    </location>
    <ligand>
        <name>GTP</name>
        <dbReference type="ChEBI" id="CHEBI:37565"/>
    </ligand>
</feature>
<protein>
    <recommendedName>
        <fullName evidence="10">Signal recognition particle receptor FtsY</fullName>
        <shortName evidence="10">SRP receptor</shortName>
        <ecNumber evidence="10">3.6.5.4</ecNumber>
    </recommendedName>
</protein>
<evidence type="ECO:0000259" key="11">
    <source>
        <dbReference type="PROSITE" id="PS00300"/>
    </source>
</evidence>
<comment type="subcellular location">
    <subcellularLocation>
        <location evidence="1">Cell inner membrane</location>
        <topology evidence="1">Peripheral membrane protein</topology>
        <orientation evidence="1">Cytoplasmic side</orientation>
    </subcellularLocation>
    <subcellularLocation>
        <location evidence="10">Cell membrane</location>
        <topology evidence="10">Peripheral membrane protein</topology>
        <orientation evidence="10">Cytoplasmic side</orientation>
    </subcellularLocation>
    <subcellularLocation>
        <location evidence="10">Cytoplasm</location>
    </subcellularLocation>
</comment>
<dbReference type="PROSITE" id="PS00300">
    <property type="entry name" value="SRP54"/>
    <property type="match status" value="1"/>
</dbReference>
<sequence length="314" mass="33490">MSEPKKGWFQRLTAGLSRTSKAMGEQITQTFVQKAPLDQARLEELEEMLIEADLGPHSAARITERFAAEKFGKDVDEAEIKEALAEAIGDELAARVGAFDPLSGPRPYIVLFIGVNGSGKTTTLGKIAADLTSRGAKVMIVAGDTFRAAAVEQLKVWADRAKADFESRPTGSDAAALAFDSVEKAKAQGYDVVLIDTAGRLQNKQGLMDELLKIIRVIKRLDPDAPHETLLVLDATVGRNALAQENIFGNQIGVSGIVMTKLDGTARGGVLVPVAQASDSPIKLIGVGEGIDDLQPFDPRAFARSVVGLSEVPQ</sequence>
<dbReference type="GO" id="GO:0005886">
    <property type="term" value="C:plasma membrane"/>
    <property type="evidence" value="ECO:0007669"/>
    <property type="project" value="UniProtKB-SubCell"/>
</dbReference>
<dbReference type="InterPro" id="IPR013822">
    <property type="entry name" value="Signal_recog_particl_SRP54_hlx"/>
</dbReference>
<accession>A0A328AGA3</accession>
<dbReference type="NCBIfam" id="TIGR00064">
    <property type="entry name" value="ftsY"/>
    <property type="match status" value="1"/>
</dbReference>
<dbReference type="SUPFAM" id="SSF47364">
    <property type="entry name" value="Domain of the SRP/SRP receptor G-proteins"/>
    <property type="match status" value="1"/>
</dbReference>
<name>A0A328AGA3_9CAUL</name>
<keyword evidence="2 10" id="KW-1003">Cell membrane</keyword>
<dbReference type="GO" id="GO:0005525">
    <property type="term" value="F:GTP binding"/>
    <property type="evidence" value="ECO:0007669"/>
    <property type="project" value="UniProtKB-UniRule"/>
</dbReference>
<reference evidence="13" key="1">
    <citation type="submission" date="2018-05" db="EMBL/GenBank/DDBJ databases">
        <authorList>
            <person name="Li X."/>
        </authorList>
    </citation>
    <scope>NUCLEOTIDE SEQUENCE [LARGE SCALE GENOMIC DNA]</scope>
    <source>
        <strain evidence="13">LX32</strain>
    </source>
</reference>
<dbReference type="CDD" id="cd17874">
    <property type="entry name" value="FtsY"/>
    <property type="match status" value="1"/>
</dbReference>
<keyword evidence="4 10" id="KW-0547">Nucleotide-binding</keyword>
<evidence type="ECO:0000313" key="12">
    <source>
        <dbReference type="EMBL" id="RAK53689.1"/>
    </source>
</evidence>
<comment type="similarity">
    <text evidence="10">Belongs to the GTP-binding SRP family. FtsY subfamily.</text>
</comment>
<dbReference type="InterPro" id="IPR000897">
    <property type="entry name" value="SRP54_GTPase_dom"/>
</dbReference>
<dbReference type="PANTHER" id="PTHR43134">
    <property type="entry name" value="SIGNAL RECOGNITION PARTICLE RECEPTOR SUBUNIT ALPHA"/>
    <property type="match status" value="1"/>
</dbReference>
<dbReference type="PANTHER" id="PTHR43134:SF1">
    <property type="entry name" value="SIGNAL RECOGNITION PARTICLE RECEPTOR SUBUNIT ALPHA"/>
    <property type="match status" value="1"/>
</dbReference>
<comment type="subunit">
    <text evidence="10">Part of the signal recognition particle protein translocation system, which is composed of SRP and FtsY. SRP is a ribonucleoprotein composed of Ffh and a 4.5S RNA molecule.</text>
</comment>
<keyword evidence="7 10" id="KW-0472">Membrane</keyword>
<comment type="caution">
    <text evidence="12">The sequence shown here is derived from an EMBL/GenBank/DDBJ whole genome shotgun (WGS) entry which is preliminary data.</text>
</comment>
<comment type="catalytic activity">
    <reaction evidence="9 10">
        <text>GTP + H2O = GDP + phosphate + H(+)</text>
        <dbReference type="Rhea" id="RHEA:19669"/>
        <dbReference type="ChEBI" id="CHEBI:15377"/>
        <dbReference type="ChEBI" id="CHEBI:15378"/>
        <dbReference type="ChEBI" id="CHEBI:37565"/>
        <dbReference type="ChEBI" id="CHEBI:43474"/>
        <dbReference type="ChEBI" id="CHEBI:58189"/>
        <dbReference type="EC" id="3.6.5.4"/>
    </reaction>
</comment>
<dbReference type="Pfam" id="PF00448">
    <property type="entry name" value="SRP54"/>
    <property type="match status" value="1"/>
</dbReference>
<evidence type="ECO:0000256" key="2">
    <source>
        <dbReference type="ARBA" id="ARBA00022475"/>
    </source>
</evidence>
<keyword evidence="13" id="KW-1185">Reference proteome</keyword>
<dbReference type="GO" id="GO:0005737">
    <property type="term" value="C:cytoplasm"/>
    <property type="evidence" value="ECO:0007669"/>
    <property type="project" value="UniProtKB-SubCell"/>
</dbReference>
<dbReference type="InterPro" id="IPR042101">
    <property type="entry name" value="SRP54_N_sf"/>
</dbReference>
<dbReference type="GO" id="GO:0003924">
    <property type="term" value="F:GTPase activity"/>
    <property type="evidence" value="ECO:0007669"/>
    <property type="project" value="UniProtKB-UniRule"/>
</dbReference>
<evidence type="ECO:0000256" key="1">
    <source>
        <dbReference type="ARBA" id="ARBA00004515"/>
    </source>
</evidence>
<dbReference type="GO" id="GO:0005047">
    <property type="term" value="F:signal recognition particle binding"/>
    <property type="evidence" value="ECO:0007669"/>
    <property type="project" value="TreeGrafter"/>
</dbReference>
<keyword evidence="6 10" id="KW-0342">GTP-binding</keyword>
<keyword evidence="8 10" id="KW-0675">Receptor</keyword>
<feature type="binding site" evidence="10">
    <location>
        <begin position="114"/>
        <end position="121"/>
    </location>
    <ligand>
        <name>GTP</name>
        <dbReference type="ChEBI" id="CHEBI:37565"/>
    </ligand>
</feature>
<proteinExistence type="inferred from homology"/>
<dbReference type="InterPro" id="IPR004390">
    <property type="entry name" value="SR_rcpt_FtsY"/>
</dbReference>
<evidence type="ECO:0000256" key="4">
    <source>
        <dbReference type="ARBA" id="ARBA00022741"/>
    </source>
</evidence>
<feature type="binding site" evidence="10">
    <location>
        <begin position="196"/>
        <end position="200"/>
    </location>
    <ligand>
        <name>GTP</name>
        <dbReference type="ChEBI" id="CHEBI:37565"/>
    </ligand>
</feature>
<dbReference type="RefSeq" id="WP_111527441.1">
    <property type="nucleotide sequence ID" value="NZ_JBHRSG010000005.1"/>
</dbReference>
<dbReference type="FunFam" id="3.40.50.300:FF:000053">
    <property type="entry name" value="Signal recognition particle receptor FtsY"/>
    <property type="match status" value="1"/>
</dbReference>
<evidence type="ECO:0000256" key="6">
    <source>
        <dbReference type="ARBA" id="ARBA00023134"/>
    </source>
</evidence>
<dbReference type="OrthoDB" id="9804720at2"/>
<keyword evidence="3 10" id="KW-0963">Cytoplasm</keyword>
<evidence type="ECO:0000256" key="7">
    <source>
        <dbReference type="ARBA" id="ARBA00023136"/>
    </source>
</evidence>
<dbReference type="SMART" id="SM00382">
    <property type="entry name" value="AAA"/>
    <property type="match status" value="1"/>
</dbReference>
<dbReference type="EMBL" id="QFYQ01000001">
    <property type="protein sequence ID" value="RAK53689.1"/>
    <property type="molecule type" value="Genomic_DNA"/>
</dbReference>
<dbReference type="SUPFAM" id="SSF52540">
    <property type="entry name" value="P-loop containing nucleoside triphosphate hydrolases"/>
    <property type="match status" value="1"/>
</dbReference>
<evidence type="ECO:0000256" key="10">
    <source>
        <dbReference type="HAMAP-Rule" id="MF_00920"/>
    </source>
</evidence>
<keyword evidence="5 10" id="KW-0378">Hydrolase</keyword>
<dbReference type="HAMAP" id="MF_00920">
    <property type="entry name" value="FtsY"/>
    <property type="match status" value="1"/>
</dbReference>
<dbReference type="GO" id="GO:0006614">
    <property type="term" value="P:SRP-dependent cotranslational protein targeting to membrane"/>
    <property type="evidence" value="ECO:0007669"/>
    <property type="project" value="InterPro"/>
</dbReference>
<evidence type="ECO:0000256" key="9">
    <source>
        <dbReference type="ARBA" id="ARBA00048027"/>
    </source>
</evidence>
<dbReference type="Proteomes" id="UP000249254">
    <property type="component" value="Unassembled WGS sequence"/>
</dbReference>
<dbReference type="Gene3D" id="3.40.50.300">
    <property type="entry name" value="P-loop containing nucleotide triphosphate hydrolases"/>
    <property type="match status" value="1"/>
</dbReference>
<dbReference type="InterPro" id="IPR027417">
    <property type="entry name" value="P-loop_NTPase"/>
</dbReference>
<dbReference type="Gene3D" id="1.20.120.140">
    <property type="entry name" value="Signal recognition particle SRP54, nucleotide-binding domain"/>
    <property type="match status" value="1"/>
</dbReference>
<dbReference type="InterPro" id="IPR003593">
    <property type="entry name" value="AAA+_ATPase"/>
</dbReference>
<comment type="function">
    <text evidence="10">Involved in targeting and insertion of nascent membrane proteins into the cytoplasmic membrane. Acts as a receptor for the complex formed by the signal recognition particle (SRP) and the ribosome-nascent chain (RNC). Interaction with SRP-RNC leads to the transfer of the RNC complex to the Sec translocase for insertion into the membrane, the hydrolysis of GTP by both Ffh and FtsY, and the dissociation of the SRP-FtsY complex into the individual components.</text>
</comment>